<dbReference type="EMBL" id="DRUQ01000079">
    <property type="protein sequence ID" value="HHH86187.1"/>
    <property type="molecule type" value="Genomic_DNA"/>
</dbReference>
<dbReference type="SMART" id="SM00257">
    <property type="entry name" value="LysM"/>
    <property type="match status" value="3"/>
</dbReference>
<reference evidence="9" key="1">
    <citation type="journal article" date="2020" name="mSystems">
        <title>Genome- and Community-Level Interaction Insights into Carbon Utilization and Element Cycling Functions of Hydrothermarchaeota in Hydrothermal Sediment.</title>
        <authorList>
            <person name="Zhou Z."/>
            <person name="Liu Y."/>
            <person name="Xu W."/>
            <person name="Pan J."/>
            <person name="Luo Z.H."/>
            <person name="Li M."/>
        </authorList>
    </citation>
    <scope>NUCLEOTIDE SEQUENCE [LARGE SCALE GENOMIC DNA]</scope>
    <source>
        <strain evidence="9">SpSt-1011</strain>
    </source>
</reference>
<dbReference type="InterPro" id="IPR018392">
    <property type="entry name" value="LysM"/>
</dbReference>
<evidence type="ECO:0000259" key="8">
    <source>
        <dbReference type="PROSITE" id="PS51935"/>
    </source>
</evidence>
<comment type="caution">
    <text evidence="9">The sequence shown here is derived from an EMBL/GenBank/DDBJ whole genome shotgun (WGS) entry which is preliminary data.</text>
</comment>
<dbReference type="PROSITE" id="PS51782">
    <property type="entry name" value="LYSM"/>
    <property type="match status" value="3"/>
</dbReference>
<dbReference type="GO" id="GO:0006508">
    <property type="term" value="P:proteolysis"/>
    <property type="evidence" value="ECO:0007669"/>
    <property type="project" value="UniProtKB-KW"/>
</dbReference>
<keyword evidence="6" id="KW-0788">Thiol protease</keyword>
<gene>
    <name evidence="9" type="ORF">ENL62_01255</name>
</gene>
<evidence type="ECO:0000256" key="4">
    <source>
        <dbReference type="ARBA" id="ARBA00022737"/>
    </source>
</evidence>
<accession>A0A7V5N1Q6</accession>
<organism evidence="9">
    <name type="scientific">Thermodesulfobacterium geofontis</name>
    <dbReference type="NCBI Taxonomy" id="1295609"/>
    <lineage>
        <taxon>Bacteria</taxon>
        <taxon>Pseudomonadati</taxon>
        <taxon>Thermodesulfobacteriota</taxon>
        <taxon>Thermodesulfobacteria</taxon>
        <taxon>Thermodesulfobacteriales</taxon>
        <taxon>Thermodesulfobacteriaceae</taxon>
        <taxon>Thermodesulfobacterium</taxon>
    </lineage>
</organism>
<dbReference type="Pfam" id="PF01476">
    <property type="entry name" value="LysM"/>
    <property type="match status" value="3"/>
</dbReference>
<dbReference type="GO" id="GO:0008234">
    <property type="term" value="F:cysteine-type peptidase activity"/>
    <property type="evidence" value="ECO:0007669"/>
    <property type="project" value="UniProtKB-KW"/>
</dbReference>
<dbReference type="InterPro" id="IPR036779">
    <property type="entry name" value="LysM_dom_sf"/>
</dbReference>
<evidence type="ECO:0000256" key="1">
    <source>
        <dbReference type="ARBA" id="ARBA00007074"/>
    </source>
</evidence>
<evidence type="ECO:0000256" key="6">
    <source>
        <dbReference type="ARBA" id="ARBA00022807"/>
    </source>
</evidence>
<dbReference type="InterPro" id="IPR038765">
    <property type="entry name" value="Papain-like_cys_pep_sf"/>
</dbReference>
<dbReference type="Gene3D" id="3.10.350.10">
    <property type="entry name" value="LysM domain"/>
    <property type="match status" value="3"/>
</dbReference>
<dbReference type="InterPro" id="IPR052062">
    <property type="entry name" value="Murein_DD/LD_carboxypeptidase"/>
</dbReference>
<comment type="similarity">
    <text evidence="1">Belongs to the peptidase C40 family.</text>
</comment>
<dbReference type="AlphaFoldDB" id="A0A7V5N1Q6"/>
<evidence type="ECO:0000256" key="5">
    <source>
        <dbReference type="ARBA" id="ARBA00022801"/>
    </source>
</evidence>
<feature type="domain" description="LysM" evidence="7">
    <location>
        <begin position="109"/>
        <end position="152"/>
    </location>
</feature>
<dbReference type="PROSITE" id="PS51935">
    <property type="entry name" value="NLPC_P60"/>
    <property type="match status" value="1"/>
</dbReference>
<dbReference type="SUPFAM" id="SSF54106">
    <property type="entry name" value="LysM domain"/>
    <property type="match status" value="3"/>
</dbReference>
<proteinExistence type="inferred from homology"/>
<keyword evidence="4" id="KW-0677">Repeat</keyword>
<feature type="domain" description="LysM" evidence="7">
    <location>
        <begin position="169"/>
        <end position="212"/>
    </location>
</feature>
<dbReference type="InterPro" id="IPR000064">
    <property type="entry name" value="NLP_P60_dom"/>
</dbReference>
<dbReference type="PANTHER" id="PTHR47360:SF1">
    <property type="entry name" value="ENDOPEPTIDASE NLPC-RELATED"/>
    <property type="match status" value="1"/>
</dbReference>
<keyword evidence="3" id="KW-0732">Signal</keyword>
<sequence length="403" mass="47202">MGKKFFYIFSFILIISFFPLKAFCKSQSFYEHDLNLKYIPYLVKKGDTLYSIAKKYEVSLEELKKINNLQDNNISIGQILKIPTNKELNFSQPLKPSENLPSQENKQISYHKVAKGETLYSISKKYEIPIQELKKLNNLKTTKLRVGQKIKIYQNLEKIAKKPEEKEFILYEVKEGDTLYTISLKHNVSIELIKDLNGIKDNVIFVGQKLKIPYNPLEEKPFILENPATQFKEKPKELLSQKFNVNFLSKSFIDEKDENLLKKKFLEISKQFSDYLYKLGGNGNGYLDCSMFVKLVYEELGIDLPRTSREQFLVGIDVEKDQLIPGDLLFFSRYRDKDNISHVGIYIGENKFVHFSSRRRGLSIDSLDEPYFNERFVGAKRIINGEILEQFYKFSRKLEEEKS</sequence>
<evidence type="ECO:0000256" key="3">
    <source>
        <dbReference type="ARBA" id="ARBA00022729"/>
    </source>
</evidence>
<name>A0A7V5N1Q6_9BACT</name>
<feature type="domain" description="NlpC/P60" evidence="8">
    <location>
        <begin position="259"/>
        <end position="383"/>
    </location>
</feature>
<evidence type="ECO:0000313" key="9">
    <source>
        <dbReference type="EMBL" id="HHH86187.1"/>
    </source>
</evidence>
<evidence type="ECO:0000256" key="2">
    <source>
        <dbReference type="ARBA" id="ARBA00022670"/>
    </source>
</evidence>
<dbReference type="CDD" id="cd00118">
    <property type="entry name" value="LysM"/>
    <property type="match status" value="3"/>
</dbReference>
<keyword evidence="2" id="KW-0645">Protease</keyword>
<protein>
    <submittedName>
        <fullName evidence="9">Peptidoglycan endopeptidase</fullName>
    </submittedName>
</protein>
<dbReference type="Pfam" id="PF00877">
    <property type="entry name" value="NLPC_P60"/>
    <property type="match status" value="1"/>
</dbReference>
<feature type="domain" description="LysM" evidence="7">
    <location>
        <begin position="39"/>
        <end position="82"/>
    </location>
</feature>
<evidence type="ECO:0000259" key="7">
    <source>
        <dbReference type="PROSITE" id="PS51782"/>
    </source>
</evidence>
<dbReference type="Gene3D" id="3.90.1720.10">
    <property type="entry name" value="endopeptidase domain like (from Nostoc punctiforme)"/>
    <property type="match status" value="1"/>
</dbReference>
<dbReference type="PANTHER" id="PTHR47360">
    <property type="entry name" value="MUREIN DD-ENDOPEPTIDASE MEPS/MUREIN LD-CARBOXYPEPTIDASE"/>
    <property type="match status" value="1"/>
</dbReference>
<dbReference type="SUPFAM" id="SSF54001">
    <property type="entry name" value="Cysteine proteinases"/>
    <property type="match status" value="1"/>
</dbReference>
<keyword evidence="5" id="KW-0378">Hydrolase</keyword>